<comment type="caution">
    <text evidence="1">The sequence shown here is derived from an EMBL/GenBank/DDBJ whole genome shotgun (WGS) entry which is preliminary data.</text>
</comment>
<feature type="non-terminal residue" evidence="1">
    <location>
        <position position="1"/>
    </location>
</feature>
<gene>
    <name evidence="1" type="ORF">QFW77_05745</name>
</gene>
<sequence>AVQRLISSSITALIRVSLERLHLSRKSLGHYMDTLNRLHDRLHAYGDLVFGVERIDLADGTLTMLGDAIFEVAEAASDLMDKVAGQALPDASRRRNHVREAPAVYGVPASPGLTRDAAMPMLPPPADAGWRPQAATRH</sequence>
<dbReference type="EMBL" id="JARXRM010000024">
    <property type="protein sequence ID" value="MDH5822493.1"/>
    <property type="molecule type" value="Genomic_DNA"/>
</dbReference>
<protein>
    <submittedName>
        <fullName evidence="1">Uncharacterized protein</fullName>
    </submittedName>
</protein>
<proteinExistence type="predicted"/>
<keyword evidence="2" id="KW-1185">Reference proteome</keyword>
<evidence type="ECO:0000313" key="1">
    <source>
        <dbReference type="EMBL" id="MDH5822493.1"/>
    </source>
</evidence>
<dbReference type="Proteomes" id="UP001156940">
    <property type="component" value="Unassembled WGS sequence"/>
</dbReference>
<accession>A0ABT6J8I7</accession>
<evidence type="ECO:0000313" key="2">
    <source>
        <dbReference type="Proteomes" id="UP001156940"/>
    </source>
</evidence>
<organism evidence="1 2">
    <name type="scientific">Luteimonas endophytica</name>
    <dbReference type="NCBI Taxonomy" id="3042023"/>
    <lineage>
        <taxon>Bacteria</taxon>
        <taxon>Pseudomonadati</taxon>
        <taxon>Pseudomonadota</taxon>
        <taxon>Gammaproteobacteria</taxon>
        <taxon>Lysobacterales</taxon>
        <taxon>Lysobacteraceae</taxon>
        <taxon>Luteimonas</taxon>
    </lineage>
</organism>
<reference evidence="1 2" key="1">
    <citation type="submission" date="2023-04" db="EMBL/GenBank/DDBJ databases">
        <title>Luteimonas endophyticus RD2P54.</title>
        <authorList>
            <person name="Sun J.-Q."/>
        </authorList>
    </citation>
    <scope>NUCLEOTIDE SEQUENCE [LARGE SCALE GENOMIC DNA]</scope>
    <source>
        <strain evidence="1 2">RD2P54</strain>
    </source>
</reference>
<dbReference type="RefSeq" id="WP_425603285.1">
    <property type="nucleotide sequence ID" value="NZ_JARXRM010000024.1"/>
</dbReference>
<name>A0ABT6J8I7_9GAMM</name>